<evidence type="ECO:0000256" key="1">
    <source>
        <dbReference type="SAM" id="SignalP"/>
    </source>
</evidence>
<dbReference type="OrthoDB" id="5525463at2"/>
<protein>
    <submittedName>
        <fullName evidence="2">Uncharacterized protein</fullName>
    </submittedName>
</protein>
<sequence>MLKNSLVALVLASFTTVLLACSAAEVGEPCETEGAADECVDDAICGKPTDTATEPQCLKVCTQDSECAASESCNGVTGTSTKACRVK</sequence>
<evidence type="ECO:0000313" key="3">
    <source>
        <dbReference type="Proteomes" id="UP000309215"/>
    </source>
</evidence>
<keyword evidence="1" id="KW-0732">Signal</keyword>
<accession>A0A4U1INX8</accession>
<dbReference type="AlphaFoldDB" id="A0A4U1INX8"/>
<proteinExistence type="predicted"/>
<dbReference type="EMBL" id="SSMQ01000095">
    <property type="protein sequence ID" value="TKC95743.1"/>
    <property type="molecule type" value="Genomic_DNA"/>
</dbReference>
<gene>
    <name evidence="2" type="ORF">E8A74_46670</name>
</gene>
<organism evidence="2 3">
    <name type="scientific">Polyangium fumosum</name>
    <dbReference type="NCBI Taxonomy" id="889272"/>
    <lineage>
        <taxon>Bacteria</taxon>
        <taxon>Pseudomonadati</taxon>
        <taxon>Myxococcota</taxon>
        <taxon>Polyangia</taxon>
        <taxon>Polyangiales</taxon>
        <taxon>Polyangiaceae</taxon>
        <taxon>Polyangium</taxon>
    </lineage>
</organism>
<dbReference type="Proteomes" id="UP000309215">
    <property type="component" value="Unassembled WGS sequence"/>
</dbReference>
<reference evidence="2 3" key="1">
    <citation type="submission" date="2019-04" db="EMBL/GenBank/DDBJ databases">
        <authorList>
            <person name="Li Y."/>
            <person name="Wang J."/>
        </authorList>
    </citation>
    <scope>NUCLEOTIDE SEQUENCE [LARGE SCALE GENOMIC DNA]</scope>
    <source>
        <strain evidence="2 3">DSM 14668</strain>
    </source>
</reference>
<dbReference type="PROSITE" id="PS51257">
    <property type="entry name" value="PROKAR_LIPOPROTEIN"/>
    <property type="match status" value="1"/>
</dbReference>
<name>A0A4U1INX8_9BACT</name>
<evidence type="ECO:0000313" key="2">
    <source>
        <dbReference type="EMBL" id="TKC95743.1"/>
    </source>
</evidence>
<keyword evidence="3" id="KW-1185">Reference proteome</keyword>
<dbReference type="RefSeq" id="WP_136935659.1">
    <property type="nucleotide sequence ID" value="NZ_SSMQ01000095.1"/>
</dbReference>
<comment type="caution">
    <text evidence="2">The sequence shown here is derived from an EMBL/GenBank/DDBJ whole genome shotgun (WGS) entry which is preliminary data.</text>
</comment>
<feature type="chain" id="PRO_5020386526" evidence="1">
    <location>
        <begin position="20"/>
        <end position="87"/>
    </location>
</feature>
<feature type="signal peptide" evidence="1">
    <location>
        <begin position="1"/>
        <end position="19"/>
    </location>
</feature>